<sequence>MSSCDVLEIEQPLVTLALEPWVPKMCIKYCCSRIYRSKLPILTEETTCQTRMVDIPMASKQQGRINPTLLILRSFQFLGDGSANFSVAEIY</sequence>
<dbReference type="EMBL" id="JADGMS010000009">
    <property type="protein sequence ID" value="KAF9675379.1"/>
    <property type="molecule type" value="Genomic_DNA"/>
</dbReference>
<gene>
    <name evidence="1" type="ORF">SADUNF_Sadunf09G0026200</name>
</gene>
<comment type="caution">
    <text evidence="1">The sequence shown here is derived from an EMBL/GenBank/DDBJ whole genome shotgun (WGS) entry which is preliminary data.</text>
</comment>
<protein>
    <submittedName>
        <fullName evidence="1">Uncharacterized protein</fullName>
    </submittedName>
</protein>
<dbReference type="AlphaFoldDB" id="A0A835MSW1"/>
<proteinExistence type="predicted"/>
<accession>A0A835MSW1</accession>
<reference evidence="1 2" key="1">
    <citation type="submission" date="2020-10" db="EMBL/GenBank/DDBJ databases">
        <title>Plant Genome Project.</title>
        <authorList>
            <person name="Zhang R.-G."/>
        </authorList>
    </citation>
    <scope>NUCLEOTIDE SEQUENCE [LARGE SCALE GENOMIC DNA]</scope>
    <source>
        <strain evidence="1">FAFU-HL-1</strain>
        <tissue evidence="1">Leaf</tissue>
    </source>
</reference>
<dbReference type="Proteomes" id="UP000657918">
    <property type="component" value="Unassembled WGS sequence"/>
</dbReference>
<evidence type="ECO:0000313" key="1">
    <source>
        <dbReference type="EMBL" id="KAF9675379.1"/>
    </source>
</evidence>
<evidence type="ECO:0000313" key="2">
    <source>
        <dbReference type="Proteomes" id="UP000657918"/>
    </source>
</evidence>
<name>A0A835MSW1_9ROSI</name>
<keyword evidence="2" id="KW-1185">Reference proteome</keyword>
<organism evidence="1 2">
    <name type="scientific">Salix dunnii</name>
    <dbReference type="NCBI Taxonomy" id="1413687"/>
    <lineage>
        <taxon>Eukaryota</taxon>
        <taxon>Viridiplantae</taxon>
        <taxon>Streptophyta</taxon>
        <taxon>Embryophyta</taxon>
        <taxon>Tracheophyta</taxon>
        <taxon>Spermatophyta</taxon>
        <taxon>Magnoliopsida</taxon>
        <taxon>eudicotyledons</taxon>
        <taxon>Gunneridae</taxon>
        <taxon>Pentapetalae</taxon>
        <taxon>rosids</taxon>
        <taxon>fabids</taxon>
        <taxon>Malpighiales</taxon>
        <taxon>Salicaceae</taxon>
        <taxon>Saliceae</taxon>
        <taxon>Salix</taxon>
    </lineage>
</organism>